<evidence type="ECO:0008006" key="4">
    <source>
        <dbReference type="Google" id="ProtNLM"/>
    </source>
</evidence>
<organism evidence="2 3">
    <name type="scientific">Xylanimonas cellulosilytica (strain DSM 15894 / JCM 12276 / CECT 5975 / KCTC 9989 / LMG 20990 / NBRC 107835 / XIL07)</name>
    <dbReference type="NCBI Taxonomy" id="446471"/>
    <lineage>
        <taxon>Bacteria</taxon>
        <taxon>Bacillati</taxon>
        <taxon>Actinomycetota</taxon>
        <taxon>Actinomycetes</taxon>
        <taxon>Micrococcales</taxon>
        <taxon>Promicromonosporaceae</taxon>
        <taxon>Xylanimonas</taxon>
    </lineage>
</organism>
<keyword evidence="3" id="KW-1185">Reference proteome</keyword>
<geneLocation type="plasmid" evidence="2 3">
    <name>pXCEL01</name>
</geneLocation>
<dbReference type="Proteomes" id="UP000002255">
    <property type="component" value="Plasmid pXCEL01"/>
</dbReference>
<evidence type="ECO:0000313" key="2">
    <source>
        <dbReference type="EMBL" id="ACZ32411.1"/>
    </source>
</evidence>
<sequence length="76" mass="8262">MARQRTGRRPGPEGKGDRAAITLRVPASHKSRYAAEAEGLGLPLTDYIALRLAEVHDLDTPGYLLARQEQQLPIGA</sequence>
<evidence type="ECO:0000313" key="3">
    <source>
        <dbReference type="Proteomes" id="UP000002255"/>
    </source>
</evidence>
<dbReference type="AlphaFoldDB" id="D1C0U5"/>
<keyword evidence="2" id="KW-0614">Plasmid</keyword>
<reference evidence="2 3" key="1">
    <citation type="journal article" date="2010" name="Stand. Genomic Sci.">
        <title>Complete genome sequence of Xylanimonas cellulosilytica type strain (XIL07).</title>
        <authorList>
            <person name="Foster B."/>
            <person name="Pukall R."/>
            <person name="Abt B."/>
            <person name="Nolan M."/>
            <person name="Glavina Del Rio T."/>
            <person name="Chen F."/>
            <person name="Lucas S."/>
            <person name="Tice H."/>
            <person name="Pitluck S."/>
            <person name="Cheng J.-F."/>
            <person name="Chertkov O."/>
            <person name="Brettin T."/>
            <person name="Han C."/>
            <person name="Detter J.C."/>
            <person name="Bruce D."/>
            <person name="Goodwin L."/>
            <person name="Ivanova N."/>
            <person name="Mavromatis K."/>
            <person name="Pati A."/>
            <person name="Mikhailova N."/>
            <person name="Chen A."/>
            <person name="Palaniappan K."/>
            <person name="Land M."/>
            <person name="Hauser L."/>
            <person name="Chang Y.-J."/>
            <person name="Jeffries C.D."/>
            <person name="Chain P."/>
            <person name="Rohde M."/>
            <person name="Goeker M."/>
            <person name="Bristow J."/>
            <person name="Eisen J.A."/>
            <person name="Markowitz V."/>
            <person name="Hugenholtz P."/>
            <person name="Kyrpides N.C."/>
            <person name="Klenk H.-P."/>
            <person name="Lapidus A."/>
        </authorList>
    </citation>
    <scope>NUCLEOTIDE SEQUENCE [LARGE SCALE GENOMIC DNA]</scope>
    <source>
        <strain evidence="3">DSM 15894 / CECT 5975 / LMG 20990 / XIL07</strain>
        <plasmid evidence="3">Plasmid pXCEL01</plasmid>
    </source>
</reference>
<proteinExistence type="predicted"/>
<protein>
    <recommendedName>
        <fullName evidence="4">Toxin-antitoxin system</fullName>
    </recommendedName>
</protein>
<name>D1C0U5_XYLCX</name>
<dbReference type="HOGENOM" id="CLU_2653688_0_0_11"/>
<dbReference type="EMBL" id="CP001822">
    <property type="protein sequence ID" value="ACZ32411.1"/>
    <property type="molecule type" value="Genomic_DNA"/>
</dbReference>
<dbReference type="KEGG" id="xce:Xcel_3412"/>
<accession>D1C0U5</accession>
<evidence type="ECO:0000256" key="1">
    <source>
        <dbReference type="SAM" id="MobiDB-lite"/>
    </source>
</evidence>
<gene>
    <name evidence="2" type="ORF">Xcel_3412</name>
</gene>
<feature type="region of interest" description="Disordered" evidence="1">
    <location>
        <begin position="1"/>
        <end position="23"/>
    </location>
</feature>